<feature type="transmembrane region" description="Helical" evidence="1">
    <location>
        <begin position="43"/>
        <end position="61"/>
    </location>
</feature>
<keyword evidence="1" id="KW-1133">Transmembrane helix</keyword>
<keyword evidence="3" id="KW-1185">Reference proteome</keyword>
<gene>
    <name evidence="2" type="ORF">GC102_32620</name>
</gene>
<name>A0ABX1ZAR0_9BACL</name>
<keyword evidence="1" id="KW-0472">Membrane</keyword>
<dbReference type="RefSeq" id="WP_171693216.1">
    <property type="nucleotide sequence ID" value="NZ_WHOC01000168.1"/>
</dbReference>
<sequence length="80" mass="9560">MGEQSLTKDFVPIIDHVAQMVADKFERKHFAEFNYLQYELSDISTIIIWVLELLLLSIYGYKSVRSYIRSRNSHHNTFEY</sequence>
<accession>A0ABX1ZAR0</accession>
<evidence type="ECO:0000256" key="1">
    <source>
        <dbReference type="SAM" id="Phobius"/>
    </source>
</evidence>
<comment type="caution">
    <text evidence="2">The sequence shown here is derived from an EMBL/GenBank/DDBJ whole genome shotgun (WGS) entry which is preliminary data.</text>
</comment>
<evidence type="ECO:0000313" key="2">
    <source>
        <dbReference type="EMBL" id="NOU90448.1"/>
    </source>
</evidence>
<proteinExistence type="predicted"/>
<dbReference type="Proteomes" id="UP000658690">
    <property type="component" value="Unassembled WGS sequence"/>
</dbReference>
<reference evidence="2 3" key="1">
    <citation type="submission" date="2019-10" db="EMBL/GenBank/DDBJ databases">
        <title>Description of Paenibacillus choica sp. nov.</title>
        <authorList>
            <person name="Carlier A."/>
            <person name="Qi S."/>
        </authorList>
    </citation>
    <scope>NUCLEOTIDE SEQUENCE [LARGE SCALE GENOMIC DNA]</scope>
    <source>
        <strain evidence="2 3">LMG 31460</strain>
    </source>
</reference>
<dbReference type="EMBL" id="WHOC01000168">
    <property type="protein sequence ID" value="NOU90448.1"/>
    <property type="molecule type" value="Genomic_DNA"/>
</dbReference>
<organism evidence="2 3">
    <name type="scientific">Paenibacillus germinis</name>
    <dbReference type="NCBI Taxonomy" id="2654979"/>
    <lineage>
        <taxon>Bacteria</taxon>
        <taxon>Bacillati</taxon>
        <taxon>Bacillota</taxon>
        <taxon>Bacilli</taxon>
        <taxon>Bacillales</taxon>
        <taxon>Paenibacillaceae</taxon>
        <taxon>Paenibacillus</taxon>
    </lineage>
</organism>
<keyword evidence="1" id="KW-0812">Transmembrane</keyword>
<protein>
    <submittedName>
        <fullName evidence="2">Uncharacterized protein</fullName>
    </submittedName>
</protein>
<evidence type="ECO:0000313" key="3">
    <source>
        <dbReference type="Proteomes" id="UP000658690"/>
    </source>
</evidence>